<evidence type="ECO:0000313" key="1">
    <source>
        <dbReference type="EMBL" id="ACU17373.1"/>
    </source>
</evidence>
<reference evidence="1" key="1">
    <citation type="submission" date="2009-08" db="EMBL/GenBank/DDBJ databases">
        <authorList>
            <person name="Cheung F."/>
            <person name="Xiao Y."/>
            <person name="Chan A."/>
            <person name="Moskal W."/>
            <person name="Town C.D."/>
        </authorList>
    </citation>
    <scope>NUCLEOTIDE SEQUENCE</scope>
</reference>
<dbReference type="AlphaFoldDB" id="C6T6F1"/>
<organism evidence="1">
    <name type="scientific">Glycine max</name>
    <name type="common">Soybean</name>
    <name type="synonym">Glycine hispida</name>
    <dbReference type="NCBI Taxonomy" id="3847"/>
    <lineage>
        <taxon>Eukaryota</taxon>
        <taxon>Viridiplantae</taxon>
        <taxon>Streptophyta</taxon>
        <taxon>Embryophyta</taxon>
        <taxon>Tracheophyta</taxon>
        <taxon>Spermatophyta</taxon>
        <taxon>Magnoliopsida</taxon>
        <taxon>eudicotyledons</taxon>
        <taxon>Gunneridae</taxon>
        <taxon>Pentapetalae</taxon>
        <taxon>rosids</taxon>
        <taxon>fabids</taxon>
        <taxon>Fabales</taxon>
        <taxon>Fabaceae</taxon>
        <taxon>Papilionoideae</taxon>
        <taxon>50 kb inversion clade</taxon>
        <taxon>NPAAA clade</taxon>
        <taxon>indigoferoid/millettioid clade</taxon>
        <taxon>Phaseoleae</taxon>
        <taxon>Glycine</taxon>
        <taxon>Glycine subgen. Soja</taxon>
    </lineage>
</organism>
<protein>
    <submittedName>
        <fullName evidence="1">Uncharacterized protein</fullName>
    </submittedName>
</protein>
<sequence length="46" mass="5397">MFDRVFDMLTKHQDIFLPILSSRYIIQPLANLTPPKPNIVILAPYR</sequence>
<accession>C6T6F1</accession>
<dbReference type="EMBL" id="BT093017">
    <property type="protein sequence ID" value="ACU17373.1"/>
    <property type="molecule type" value="mRNA"/>
</dbReference>
<proteinExistence type="evidence at transcript level"/>
<name>C6T6F1_SOYBN</name>